<accession>A0A084QY24</accession>
<feature type="domain" description="WSC" evidence="4">
    <location>
        <begin position="140"/>
        <end position="235"/>
    </location>
</feature>
<keyword evidence="3" id="KW-0732">Signal</keyword>
<evidence type="ECO:0000259" key="4">
    <source>
        <dbReference type="PROSITE" id="PS51212"/>
    </source>
</evidence>
<sequence length="648" mass="69563">MGFSKALVAAAAALSFVQVTSAWNIEMPPCLDPFKPFVYSGCYQNTSPDQLVYRSSQSSQNMTVEKCVSECKGNGFRYAGLAYYGVCFCGPTVNGAALEDSQCSFPCNGDKSQTCGGNNIVSVYQDPTFSADSDSVTTDNYVPLGCYTDQGAAGRSLSWPKRIDAATFTTDSCLSACKQDGFPFAGTEYGRECYCGSVLANHTVPAPAAECNMPCQGDASDTCGGRSRLNVYVAKELESLEPCGYEPPSNGGSSSSSATVPAVTTSVVPGTTSVPADTTTSVPSVPETTTSVPTVPDTTTSVPSVPDTTTVPSVPGTTSSSSSINTDQVPVTTTTRVPSTTTASICTATVTPPSECEYKCGKWCLPSLPDFEDDESCLGAWKTCAKQVTSCFKYAGFPGALECLEFSKWCGKIQSFCKSDDCKRGRGKGKRTFGHKKCSKKSCFDRFTPKNPNPPKPPTTSVFPCPPATTVVTSTVVPTTAAPEPTNICKQPTNSKHDYAPGNPVGGIELPLVSCNDIKQDFFSNPFKLYTEQDSRRCRAYTRPKCANACADACQEQYEECKETYVESCNPKHRGQWWWKKRDVSENLDRRTFGLFSNLLGNLLGNKNDGKDTPSKANERCTAQYKDCLAQNKFVNADNRCKAWGSGL</sequence>
<dbReference type="Proteomes" id="UP000028524">
    <property type="component" value="Unassembled WGS sequence"/>
</dbReference>
<dbReference type="HOGENOM" id="CLU_016905_1_0_1"/>
<protein>
    <recommendedName>
        <fullName evidence="4">WSC domain-containing protein</fullName>
    </recommendedName>
</protein>
<organism evidence="5 6">
    <name type="scientific">Stachybotrys chlorohalonatus (strain IBT 40285)</name>
    <dbReference type="NCBI Taxonomy" id="1283841"/>
    <lineage>
        <taxon>Eukaryota</taxon>
        <taxon>Fungi</taxon>
        <taxon>Dikarya</taxon>
        <taxon>Ascomycota</taxon>
        <taxon>Pezizomycotina</taxon>
        <taxon>Sordariomycetes</taxon>
        <taxon>Hypocreomycetidae</taxon>
        <taxon>Hypocreales</taxon>
        <taxon>Stachybotryaceae</taxon>
        <taxon>Stachybotrys</taxon>
    </lineage>
</organism>
<dbReference type="InterPro" id="IPR051589">
    <property type="entry name" value="Sialate-O-sulfotransferase"/>
</dbReference>
<evidence type="ECO:0000256" key="3">
    <source>
        <dbReference type="SAM" id="SignalP"/>
    </source>
</evidence>
<evidence type="ECO:0000313" key="6">
    <source>
        <dbReference type="Proteomes" id="UP000028524"/>
    </source>
</evidence>
<keyword evidence="1" id="KW-0677">Repeat</keyword>
<dbReference type="Pfam" id="PF01822">
    <property type="entry name" value="WSC"/>
    <property type="match status" value="2"/>
</dbReference>
<dbReference type="InterPro" id="IPR002889">
    <property type="entry name" value="WSC_carb-bd"/>
</dbReference>
<evidence type="ECO:0000313" key="5">
    <source>
        <dbReference type="EMBL" id="KFA68859.1"/>
    </source>
</evidence>
<name>A0A084QY24_STAC4</name>
<evidence type="ECO:0000256" key="1">
    <source>
        <dbReference type="ARBA" id="ARBA00022737"/>
    </source>
</evidence>
<feature type="domain" description="WSC" evidence="4">
    <location>
        <begin position="36"/>
        <end position="127"/>
    </location>
</feature>
<dbReference type="SMART" id="SM00321">
    <property type="entry name" value="WSC"/>
    <property type="match status" value="2"/>
</dbReference>
<dbReference type="PANTHER" id="PTHR45964:SF5">
    <property type="entry name" value="WSCD FAMILY MEMBER CG9164"/>
    <property type="match status" value="1"/>
</dbReference>
<dbReference type="InParanoid" id="A0A084QY24"/>
<dbReference type="PROSITE" id="PS51212">
    <property type="entry name" value="WSC"/>
    <property type="match status" value="2"/>
</dbReference>
<reference evidence="5 6" key="1">
    <citation type="journal article" date="2014" name="BMC Genomics">
        <title>Comparative genome sequencing reveals chemotype-specific gene clusters in the toxigenic black mold Stachybotrys.</title>
        <authorList>
            <person name="Semeiks J."/>
            <person name="Borek D."/>
            <person name="Otwinowski Z."/>
            <person name="Grishin N.V."/>
        </authorList>
    </citation>
    <scope>NUCLEOTIDE SEQUENCE [LARGE SCALE GENOMIC DNA]</scope>
    <source>
        <strain evidence="5 6">IBT 40285</strain>
    </source>
</reference>
<dbReference type="PANTHER" id="PTHR45964">
    <property type="entry name" value="WSCD FAMILY MEMBER CG9164"/>
    <property type="match status" value="1"/>
</dbReference>
<dbReference type="AlphaFoldDB" id="A0A084QY24"/>
<feature type="chain" id="PRO_5001779716" description="WSC domain-containing protein" evidence="3">
    <location>
        <begin position="23"/>
        <end position="648"/>
    </location>
</feature>
<gene>
    <name evidence="5" type="ORF">S40285_01218</name>
</gene>
<feature type="compositionally biased region" description="Low complexity" evidence="2">
    <location>
        <begin position="247"/>
        <end position="335"/>
    </location>
</feature>
<dbReference type="OMA" id="VAECKGN"/>
<feature type="region of interest" description="Disordered" evidence="2">
    <location>
        <begin position="243"/>
        <end position="335"/>
    </location>
</feature>
<feature type="signal peptide" evidence="3">
    <location>
        <begin position="1"/>
        <end position="22"/>
    </location>
</feature>
<dbReference type="EMBL" id="KL659708">
    <property type="protein sequence ID" value="KFA68859.1"/>
    <property type="molecule type" value="Genomic_DNA"/>
</dbReference>
<keyword evidence="6" id="KW-1185">Reference proteome</keyword>
<proteinExistence type="predicted"/>
<dbReference type="STRING" id="1283841.A0A084QY24"/>
<evidence type="ECO:0000256" key="2">
    <source>
        <dbReference type="SAM" id="MobiDB-lite"/>
    </source>
</evidence>
<dbReference type="OrthoDB" id="2019572at2759"/>